<dbReference type="PANTHER" id="PTHR34980:SF3">
    <property type="entry name" value="BLR8105 PROTEIN"/>
    <property type="match status" value="1"/>
</dbReference>
<name>A0A0F9YLC2_9BACT</name>
<proteinExistence type="predicted"/>
<dbReference type="Proteomes" id="UP000034803">
    <property type="component" value="Unassembled WGS sequence"/>
</dbReference>
<sequence length="122" mass="13791">MDFFKRLYSGRIGSLAYLVGNLMSWGAFWLASEIMKMTPSNTLINIISTILSLLLFLFMFSVFTRRLHDLDKSGWLSLLVFVPLANVIMGIILLFKPGSHEVNRFGLPSQGGKFVFKELLAL</sequence>
<evidence type="ECO:0000313" key="3">
    <source>
        <dbReference type="Proteomes" id="UP000034803"/>
    </source>
</evidence>
<dbReference type="PANTHER" id="PTHR34980">
    <property type="entry name" value="INNER MEMBRANE PROTEIN-RELATED-RELATED"/>
    <property type="match status" value="1"/>
</dbReference>
<feature type="transmembrane region" description="Helical" evidence="1">
    <location>
        <begin position="12"/>
        <end position="31"/>
    </location>
</feature>
<feature type="transmembrane region" description="Helical" evidence="1">
    <location>
        <begin position="43"/>
        <end position="63"/>
    </location>
</feature>
<dbReference type="EMBL" id="LBOI01000003">
    <property type="protein sequence ID" value="KKP32053.1"/>
    <property type="molecule type" value="Genomic_DNA"/>
</dbReference>
<organism evidence="2 3">
    <name type="scientific">Candidatus Woesebacteria bacterium GW2011_GWC2_31_9</name>
    <dbReference type="NCBI Taxonomy" id="1618586"/>
    <lineage>
        <taxon>Bacteria</taxon>
        <taxon>Candidatus Woeseibacteriota</taxon>
    </lineage>
</organism>
<protein>
    <submittedName>
        <fullName evidence="2">Translocase FtsK protein</fullName>
    </submittedName>
</protein>
<keyword evidence="1" id="KW-1133">Transmembrane helix</keyword>
<dbReference type="GO" id="GO:0005886">
    <property type="term" value="C:plasma membrane"/>
    <property type="evidence" value="ECO:0007669"/>
    <property type="project" value="TreeGrafter"/>
</dbReference>
<dbReference type="AlphaFoldDB" id="A0A0F9YLC2"/>
<dbReference type="Pfam" id="PF05656">
    <property type="entry name" value="DUF805"/>
    <property type="match status" value="1"/>
</dbReference>
<evidence type="ECO:0000313" key="2">
    <source>
        <dbReference type="EMBL" id="KKP32053.1"/>
    </source>
</evidence>
<gene>
    <name evidence="2" type="ORF">UR21_C0003G0086</name>
</gene>
<comment type="caution">
    <text evidence="2">The sequence shown here is derived from an EMBL/GenBank/DDBJ whole genome shotgun (WGS) entry which is preliminary data.</text>
</comment>
<feature type="transmembrane region" description="Helical" evidence="1">
    <location>
        <begin position="75"/>
        <end position="95"/>
    </location>
</feature>
<accession>A0A0F9YLC2</accession>
<dbReference type="InterPro" id="IPR008523">
    <property type="entry name" value="DUF805"/>
</dbReference>
<evidence type="ECO:0000256" key="1">
    <source>
        <dbReference type="SAM" id="Phobius"/>
    </source>
</evidence>
<keyword evidence="1" id="KW-0812">Transmembrane</keyword>
<keyword evidence="1" id="KW-0472">Membrane</keyword>
<reference evidence="2 3" key="1">
    <citation type="journal article" date="2015" name="Nature">
        <title>rRNA introns, odd ribosomes, and small enigmatic genomes across a large radiation of phyla.</title>
        <authorList>
            <person name="Brown C.T."/>
            <person name="Hug L.A."/>
            <person name="Thomas B.C."/>
            <person name="Sharon I."/>
            <person name="Castelle C.J."/>
            <person name="Singh A."/>
            <person name="Wilkins M.J."/>
            <person name="Williams K.H."/>
            <person name="Banfield J.F."/>
        </authorList>
    </citation>
    <scope>NUCLEOTIDE SEQUENCE [LARGE SCALE GENOMIC DNA]</scope>
</reference>